<evidence type="ECO:0000259" key="3">
    <source>
        <dbReference type="Pfam" id="PF01575"/>
    </source>
</evidence>
<dbReference type="RefSeq" id="WP_345716206.1">
    <property type="nucleotide sequence ID" value="NZ_BAABFP010000004.1"/>
</dbReference>
<evidence type="ECO:0000313" key="4">
    <source>
        <dbReference type="EMBL" id="MFC6007406.1"/>
    </source>
</evidence>
<reference evidence="5" key="1">
    <citation type="journal article" date="2019" name="Int. J. Syst. Evol. Microbiol.">
        <title>The Global Catalogue of Microorganisms (GCM) 10K type strain sequencing project: providing services to taxonomists for standard genome sequencing and annotation.</title>
        <authorList>
            <consortium name="The Broad Institute Genomics Platform"/>
            <consortium name="The Broad Institute Genome Sequencing Center for Infectious Disease"/>
            <person name="Wu L."/>
            <person name="Ma J."/>
        </authorList>
    </citation>
    <scope>NUCLEOTIDE SEQUENCE [LARGE SCALE GENOMIC DNA]</scope>
    <source>
        <strain evidence="5">KACC 14249</strain>
    </source>
</reference>
<name>A0ABW1JDI8_9ACTN</name>
<dbReference type="Gene3D" id="3.10.129.10">
    <property type="entry name" value="Hotdog Thioesterase"/>
    <property type="match status" value="1"/>
</dbReference>
<organism evidence="4 5">
    <name type="scientific">Angustibacter luteus</name>
    <dbReference type="NCBI Taxonomy" id="658456"/>
    <lineage>
        <taxon>Bacteria</taxon>
        <taxon>Bacillati</taxon>
        <taxon>Actinomycetota</taxon>
        <taxon>Actinomycetes</taxon>
        <taxon>Kineosporiales</taxon>
        <taxon>Kineosporiaceae</taxon>
    </lineage>
</organism>
<accession>A0ABW1JDI8</accession>
<dbReference type="PANTHER" id="PTHR43841">
    <property type="entry name" value="3-HYDROXYACYL-THIOESTER DEHYDRATASE HTDX-RELATED"/>
    <property type="match status" value="1"/>
</dbReference>
<evidence type="ECO:0000256" key="1">
    <source>
        <dbReference type="ARBA" id="ARBA00005254"/>
    </source>
</evidence>
<protein>
    <submittedName>
        <fullName evidence="4">MaoC family dehydratase</fullName>
    </submittedName>
</protein>
<sequence>MQTITVDDDPSLLALTARGALRRARGDALPDVELARSDVRASGASLAAYSRVCGFTVDGRLPTTYLHVLTFPLQTALMGRPDFPLALPGLVHVENRLELRRPVGVDEALQLAVRAADLRPHSRGRQVDLLSEARVDGELVWRGRSTYLAKQATSPPSQPAQHRARSTSAMTGPPDARWRLPADLGRRYAAVSGDHNPIHLNPLAAKAFGFPRTITHGMWSVARCVSSLAGWGPATGVVEVEFRRPVLLPSTVELRTTAADGGWDLQLSSRHRHGAEPTEHLRCTVRPG</sequence>
<dbReference type="PANTHER" id="PTHR43841:SF1">
    <property type="entry name" value="3-HYDROXYACYL-THIOESTER DEHYDRATASE X"/>
    <property type="match status" value="1"/>
</dbReference>
<dbReference type="CDD" id="cd03441">
    <property type="entry name" value="R_hydratase_like"/>
    <property type="match status" value="1"/>
</dbReference>
<dbReference type="Proteomes" id="UP001596189">
    <property type="component" value="Unassembled WGS sequence"/>
</dbReference>
<evidence type="ECO:0000256" key="2">
    <source>
        <dbReference type="SAM" id="MobiDB-lite"/>
    </source>
</evidence>
<feature type="region of interest" description="Disordered" evidence="2">
    <location>
        <begin position="150"/>
        <end position="176"/>
    </location>
</feature>
<proteinExistence type="inferred from homology"/>
<dbReference type="SUPFAM" id="SSF54637">
    <property type="entry name" value="Thioesterase/thiol ester dehydrase-isomerase"/>
    <property type="match status" value="2"/>
</dbReference>
<feature type="domain" description="MaoC-like" evidence="3">
    <location>
        <begin position="185"/>
        <end position="258"/>
    </location>
</feature>
<comment type="similarity">
    <text evidence="1">Belongs to the enoyl-CoA hydratase/isomerase family.</text>
</comment>
<gene>
    <name evidence="4" type="ORF">ACFQDO_09720</name>
</gene>
<dbReference type="EMBL" id="JBHSRD010000003">
    <property type="protein sequence ID" value="MFC6007406.1"/>
    <property type="molecule type" value="Genomic_DNA"/>
</dbReference>
<dbReference type="InterPro" id="IPR029069">
    <property type="entry name" value="HotDog_dom_sf"/>
</dbReference>
<evidence type="ECO:0000313" key="5">
    <source>
        <dbReference type="Proteomes" id="UP001596189"/>
    </source>
</evidence>
<dbReference type="Pfam" id="PF01575">
    <property type="entry name" value="MaoC_dehydratas"/>
    <property type="match status" value="1"/>
</dbReference>
<keyword evidence="5" id="KW-1185">Reference proteome</keyword>
<dbReference type="InterPro" id="IPR002539">
    <property type="entry name" value="MaoC-like_dom"/>
</dbReference>
<comment type="caution">
    <text evidence="4">The sequence shown here is derived from an EMBL/GenBank/DDBJ whole genome shotgun (WGS) entry which is preliminary data.</text>
</comment>